<protein>
    <submittedName>
        <fullName evidence="2">AAEL017007-PA</fullName>
    </submittedName>
</protein>
<name>J9HFR7_AEDAE</name>
<proteinExistence type="predicted"/>
<dbReference type="PaxDb" id="7159-AAEL017007-PA"/>
<dbReference type="EMBL" id="CH477439">
    <property type="protein sequence ID" value="EJY57687.1"/>
    <property type="molecule type" value="Genomic_DNA"/>
</dbReference>
<keyword evidence="1" id="KW-1133">Transmembrane helix</keyword>
<dbReference type="AlphaFoldDB" id="J9HFR7"/>
<sequence length="114" mass="12845">MFFILFLTVRYASAQTVKSDYLPVLQFSGPFGTAYQVLASFLFLYGYNIIMVIDFPSKQICKTNISYSNNHIVGNFPPWRGGTCIRRSVLSNSTVLCMQIRTTCLAVSLNILNI</sequence>
<gene>
    <name evidence="2" type="ORF">AaeL_AAEL017007</name>
</gene>
<keyword evidence="1" id="KW-0812">Transmembrane</keyword>
<organism evidence="2 3">
    <name type="scientific">Aedes aegypti</name>
    <name type="common">Yellowfever mosquito</name>
    <name type="synonym">Culex aegypti</name>
    <dbReference type="NCBI Taxonomy" id="7159"/>
    <lineage>
        <taxon>Eukaryota</taxon>
        <taxon>Metazoa</taxon>
        <taxon>Ecdysozoa</taxon>
        <taxon>Arthropoda</taxon>
        <taxon>Hexapoda</taxon>
        <taxon>Insecta</taxon>
        <taxon>Pterygota</taxon>
        <taxon>Neoptera</taxon>
        <taxon>Endopterygota</taxon>
        <taxon>Diptera</taxon>
        <taxon>Nematocera</taxon>
        <taxon>Culicoidea</taxon>
        <taxon>Culicidae</taxon>
        <taxon>Culicinae</taxon>
        <taxon>Aedini</taxon>
        <taxon>Aedes</taxon>
        <taxon>Stegomyia</taxon>
    </lineage>
</organism>
<evidence type="ECO:0000256" key="1">
    <source>
        <dbReference type="SAM" id="Phobius"/>
    </source>
</evidence>
<dbReference type="Proteomes" id="UP000682892">
    <property type="component" value="Unassembled WGS sequence"/>
</dbReference>
<dbReference type="HOGENOM" id="CLU_2123077_0_0_1"/>
<evidence type="ECO:0000313" key="3">
    <source>
        <dbReference type="Proteomes" id="UP000682892"/>
    </source>
</evidence>
<reference evidence="2" key="2">
    <citation type="journal article" date="2007" name="Science">
        <title>Genome sequence of Aedes aegypti, a major arbovirus vector.</title>
        <authorList>
            <person name="Nene V."/>
            <person name="Wortman J.R."/>
            <person name="Lawson D."/>
            <person name="Haas B."/>
            <person name="Kodira C."/>
            <person name="Tu Z.J."/>
            <person name="Loftus B."/>
            <person name="Xi Z."/>
            <person name="Megy K."/>
            <person name="Grabherr M."/>
            <person name="Ren Q."/>
            <person name="Zdobnov E.M."/>
            <person name="Lobo N.F."/>
            <person name="Campbell K.S."/>
            <person name="Brown S.E."/>
            <person name="Bonaldo M.F."/>
            <person name="Zhu J."/>
            <person name="Sinkins S.P."/>
            <person name="Hogenkamp D.G."/>
            <person name="Amedeo P."/>
            <person name="Arensburger P."/>
            <person name="Atkinson P.W."/>
            <person name="Bidwell S."/>
            <person name="Biedler J."/>
            <person name="Birney E."/>
            <person name="Bruggner R.V."/>
            <person name="Costas J."/>
            <person name="Coy M.R."/>
            <person name="Crabtree J."/>
            <person name="Crawford M."/>
            <person name="Debruyn B."/>
            <person name="Decaprio D."/>
            <person name="Eiglmeier K."/>
            <person name="Eisenstadt E."/>
            <person name="El-Dorry H."/>
            <person name="Gelbart W.M."/>
            <person name="Gomes S.L."/>
            <person name="Hammond M."/>
            <person name="Hannick L.I."/>
            <person name="Hogan J.R."/>
            <person name="Holmes M.H."/>
            <person name="Jaffe D."/>
            <person name="Johnston J.S."/>
            <person name="Kennedy R.C."/>
            <person name="Koo H."/>
            <person name="Kravitz S."/>
            <person name="Kriventseva E.V."/>
            <person name="Kulp D."/>
            <person name="Labutti K."/>
            <person name="Lee E."/>
            <person name="Li S."/>
            <person name="Lovin D.D."/>
            <person name="Mao C."/>
            <person name="Mauceli E."/>
            <person name="Menck C.F."/>
            <person name="Miller J.R."/>
            <person name="Montgomery P."/>
            <person name="Mori A."/>
            <person name="Nascimento A.L."/>
            <person name="Naveira H.F."/>
            <person name="Nusbaum C."/>
            <person name="O'leary S."/>
            <person name="Orvis J."/>
            <person name="Pertea M."/>
            <person name="Quesneville H."/>
            <person name="Reidenbach K.R."/>
            <person name="Rogers Y.H."/>
            <person name="Roth C.W."/>
            <person name="Schneider J.R."/>
            <person name="Schatz M."/>
            <person name="Shumway M."/>
            <person name="Stanke M."/>
            <person name="Stinson E.O."/>
            <person name="Tubio J.M."/>
            <person name="Vanzee J.P."/>
            <person name="Verjovski-Almeida S."/>
            <person name="Werner D."/>
            <person name="White O."/>
            <person name="Wyder S."/>
            <person name="Zeng Q."/>
            <person name="Zhao Q."/>
            <person name="Zhao Y."/>
            <person name="Hill C.A."/>
            <person name="Raikhel A.S."/>
            <person name="Soares M.B."/>
            <person name="Knudson D.L."/>
            <person name="Lee N.H."/>
            <person name="Galagan J."/>
            <person name="Salzberg S.L."/>
            <person name="Paulsen I.T."/>
            <person name="Dimopoulos G."/>
            <person name="Collins F.H."/>
            <person name="Birren B."/>
            <person name="Fraser-Liggett C.M."/>
            <person name="Severson D.W."/>
        </authorList>
    </citation>
    <scope>NUCLEOTIDE SEQUENCE [LARGE SCALE GENOMIC DNA]</scope>
    <source>
        <strain evidence="2">Liverpool</strain>
    </source>
</reference>
<keyword evidence="1" id="KW-0472">Membrane</keyword>
<reference evidence="2" key="3">
    <citation type="submission" date="2012-09" db="EMBL/GenBank/DDBJ databases">
        <authorList>
            <consortium name="VectorBase"/>
        </authorList>
    </citation>
    <scope>NUCLEOTIDE SEQUENCE</scope>
    <source>
        <strain evidence="2">Liverpool</strain>
    </source>
</reference>
<feature type="transmembrane region" description="Helical" evidence="1">
    <location>
        <begin position="33"/>
        <end position="53"/>
    </location>
</feature>
<evidence type="ECO:0000313" key="2">
    <source>
        <dbReference type="EMBL" id="EJY57687.1"/>
    </source>
</evidence>
<reference evidence="2" key="1">
    <citation type="submission" date="2005-10" db="EMBL/GenBank/DDBJ databases">
        <authorList>
            <person name="Loftus B.J."/>
            <person name="Nene V.M."/>
            <person name="Hannick L.I."/>
            <person name="Bidwell S."/>
            <person name="Haas B."/>
            <person name="Amedeo P."/>
            <person name="Orvis J."/>
            <person name="Wortman J.R."/>
            <person name="White O.R."/>
            <person name="Salzberg S."/>
            <person name="Shumway M."/>
            <person name="Koo H."/>
            <person name="Zhao Y."/>
            <person name="Holmes M."/>
            <person name="Miller J."/>
            <person name="Schatz M."/>
            <person name="Pop M."/>
            <person name="Pai G."/>
            <person name="Utterback T."/>
            <person name="Rogers Y.-H."/>
            <person name="Kravitz S."/>
            <person name="Fraser C.M."/>
        </authorList>
    </citation>
    <scope>NUCLEOTIDE SEQUENCE</scope>
    <source>
        <strain evidence="2">Liverpool</strain>
    </source>
</reference>
<accession>J9HFR7</accession>